<dbReference type="AlphaFoldDB" id="A0AAD3TCL1"/>
<comment type="cofactor">
    <cofactor evidence="2">
        <name>heme</name>
        <dbReference type="ChEBI" id="CHEBI:30413"/>
    </cofactor>
</comment>
<sequence length="214" mass="24075">MLLDIFTAGTDTTSNTIEWATEELLRHLDKLKKAQAVLEQFIGKENIVEEGEIAKLPYLQAIVKETFWLHPLEPLLLPRKVDTDVELCGFTVPKNANDAKFWENPDLFEPERFLGCNIDIMGQDFELITFGGGPRICPDIKGQDFELITFGGGPRICRGLSLANKTVHLMLGLLIHSFKWKLEDGNETEIMDMDEKFGITLLEEVSLGAIPLSI</sequence>
<dbReference type="InterPro" id="IPR036396">
    <property type="entry name" value="Cyt_P450_sf"/>
</dbReference>
<evidence type="ECO:0000256" key="1">
    <source>
        <dbReference type="ARBA" id="ARBA00010617"/>
    </source>
</evidence>
<dbReference type="Gene3D" id="1.10.630.10">
    <property type="entry name" value="Cytochrome P450"/>
    <property type="match status" value="2"/>
</dbReference>
<reference evidence="3" key="1">
    <citation type="submission" date="2023-05" db="EMBL/GenBank/DDBJ databases">
        <title>Nepenthes gracilis genome sequencing.</title>
        <authorList>
            <person name="Fukushima K."/>
        </authorList>
    </citation>
    <scope>NUCLEOTIDE SEQUENCE</scope>
    <source>
        <strain evidence="3">SING2019-196</strain>
    </source>
</reference>
<keyword evidence="2" id="KW-0408">Iron</keyword>
<dbReference type="InterPro" id="IPR002401">
    <property type="entry name" value="Cyt_P450_E_grp-I"/>
</dbReference>
<name>A0AAD3TCL1_NEPGR</name>
<dbReference type="PANTHER" id="PTHR47950">
    <property type="entry name" value="CYTOCHROME P450, FAMILY 76, SUBFAMILY C, POLYPEPTIDE 5-RELATED"/>
    <property type="match status" value="1"/>
</dbReference>
<evidence type="ECO:0000313" key="4">
    <source>
        <dbReference type="Proteomes" id="UP001279734"/>
    </source>
</evidence>
<dbReference type="SUPFAM" id="SSF48264">
    <property type="entry name" value="Cytochrome P450"/>
    <property type="match status" value="2"/>
</dbReference>
<dbReference type="PRINTS" id="PR00463">
    <property type="entry name" value="EP450I"/>
</dbReference>
<protein>
    <recommendedName>
        <fullName evidence="5">Cytochrome P450</fullName>
    </recommendedName>
</protein>
<dbReference type="PANTHER" id="PTHR47950:SF44">
    <property type="entry name" value="CYTOCHROME P450, FAMILY 76, SUBFAMILY C, POLYPEPTIDE 5-RELATED"/>
    <property type="match status" value="1"/>
</dbReference>
<keyword evidence="2" id="KW-0349">Heme</keyword>
<dbReference type="GO" id="GO:0004497">
    <property type="term" value="F:monooxygenase activity"/>
    <property type="evidence" value="ECO:0007669"/>
    <property type="project" value="InterPro"/>
</dbReference>
<accession>A0AAD3TCL1</accession>
<dbReference type="InterPro" id="IPR001128">
    <property type="entry name" value="Cyt_P450"/>
</dbReference>
<evidence type="ECO:0000313" key="3">
    <source>
        <dbReference type="EMBL" id="GMH26621.1"/>
    </source>
</evidence>
<comment type="caution">
    <text evidence="3">The sequence shown here is derived from an EMBL/GenBank/DDBJ whole genome shotgun (WGS) entry which is preliminary data.</text>
</comment>
<dbReference type="GO" id="GO:0020037">
    <property type="term" value="F:heme binding"/>
    <property type="evidence" value="ECO:0007669"/>
    <property type="project" value="InterPro"/>
</dbReference>
<feature type="binding site" description="axial binding residue" evidence="2">
    <location>
        <position position="157"/>
    </location>
    <ligand>
        <name>heme</name>
        <dbReference type="ChEBI" id="CHEBI:30413"/>
    </ligand>
    <ligandPart>
        <name>Fe</name>
        <dbReference type="ChEBI" id="CHEBI:18248"/>
    </ligandPart>
</feature>
<evidence type="ECO:0000256" key="2">
    <source>
        <dbReference type="PIRSR" id="PIRSR602401-1"/>
    </source>
</evidence>
<keyword evidence="4" id="KW-1185">Reference proteome</keyword>
<evidence type="ECO:0008006" key="5">
    <source>
        <dbReference type="Google" id="ProtNLM"/>
    </source>
</evidence>
<proteinExistence type="inferred from homology"/>
<organism evidence="3 4">
    <name type="scientific">Nepenthes gracilis</name>
    <name type="common">Slender pitcher plant</name>
    <dbReference type="NCBI Taxonomy" id="150966"/>
    <lineage>
        <taxon>Eukaryota</taxon>
        <taxon>Viridiplantae</taxon>
        <taxon>Streptophyta</taxon>
        <taxon>Embryophyta</taxon>
        <taxon>Tracheophyta</taxon>
        <taxon>Spermatophyta</taxon>
        <taxon>Magnoliopsida</taxon>
        <taxon>eudicotyledons</taxon>
        <taxon>Gunneridae</taxon>
        <taxon>Pentapetalae</taxon>
        <taxon>Caryophyllales</taxon>
        <taxon>Nepenthaceae</taxon>
        <taxon>Nepenthes</taxon>
    </lineage>
</organism>
<dbReference type="GO" id="GO:0016705">
    <property type="term" value="F:oxidoreductase activity, acting on paired donors, with incorporation or reduction of molecular oxygen"/>
    <property type="evidence" value="ECO:0007669"/>
    <property type="project" value="InterPro"/>
</dbReference>
<dbReference type="Pfam" id="PF00067">
    <property type="entry name" value="p450"/>
    <property type="match status" value="2"/>
</dbReference>
<dbReference type="PRINTS" id="PR00385">
    <property type="entry name" value="P450"/>
</dbReference>
<dbReference type="Proteomes" id="UP001279734">
    <property type="component" value="Unassembled WGS sequence"/>
</dbReference>
<gene>
    <name evidence="3" type="ORF">Nepgr_028464</name>
</gene>
<keyword evidence="2" id="KW-0479">Metal-binding</keyword>
<dbReference type="EMBL" id="BSYO01000031">
    <property type="protein sequence ID" value="GMH26621.1"/>
    <property type="molecule type" value="Genomic_DNA"/>
</dbReference>
<comment type="similarity">
    <text evidence="1">Belongs to the cytochrome P450 family.</text>
</comment>
<dbReference type="GO" id="GO:0005506">
    <property type="term" value="F:iron ion binding"/>
    <property type="evidence" value="ECO:0007669"/>
    <property type="project" value="InterPro"/>
</dbReference>